<dbReference type="Gene3D" id="2.60.40.200">
    <property type="entry name" value="Superoxide dismutase, copper/zinc binding domain"/>
    <property type="match status" value="1"/>
</dbReference>
<evidence type="ECO:0000259" key="2">
    <source>
        <dbReference type="Pfam" id="PF00080"/>
    </source>
</evidence>
<keyword evidence="4" id="KW-1185">Reference proteome</keyword>
<protein>
    <submittedName>
        <fullName evidence="3">CCS</fullName>
    </submittedName>
</protein>
<feature type="domain" description="Superoxide dismutase copper/zinc binding" evidence="2">
    <location>
        <begin position="87"/>
        <end position="151"/>
    </location>
</feature>
<dbReference type="Pfam" id="PF00080">
    <property type="entry name" value="Sod_Cu"/>
    <property type="match status" value="1"/>
</dbReference>
<dbReference type="EMBL" id="HG994590">
    <property type="protein sequence ID" value="CAF2810997.1"/>
    <property type="molecule type" value="Genomic_DNA"/>
</dbReference>
<dbReference type="GO" id="GO:0006801">
    <property type="term" value="P:superoxide metabolic process"/>
    <property type="evidence" value="ECO:0007669"/>
    <property type="project" value="InterPro"/>
</dbReference>
<feature type="compositionally biased region" description="Basic and acidic residues" evidence="1">
    <location>
        <begin position="143"/>
        <end position="163"/>
    </location>
</feature>
<organism evidence="3 4">
    <name type="scientific">Lepeophtheirus salmonis</name>
    <name type="common">Salmon louse</name>
    <name type="synonym">Caligus salmonis</name>
    <dbReference type="NCBI Taxonomy" id="72036"/>
    <lineage>
        <taxon>Eukaryota</taxon>
        <taxon>Metazoa</taxon>
        <taxon>Ecdysozoa</taxon>
        <taxon>Arthropoda</taxon>
        <taxon>Crustacea</taxon>
        <taxon>Multicrustacea</taxon>
        <taxon>Hexanauplia</taxon>
        <taxon>Copepoda</taxon>
        <taxon>Siphonostomatoida</taxon>
        <taxon>Caligidae</taxon>
        <taxon>Lepeophtheirus</taxon>
    </lineage>
</organism>
<sequence>MVESVMKISSELAAQDGISSYDIDLKSQSVVVSSVQPTSDIKCLIESTGKRAVVVGSSGKTLQSGLSSAVAMLGGTIGSSINQKTIGVIRFTQVDDENCIIDGTIDGLSPGYHGLAVHESGDLSQGCNSLGGHYNPRNMRHGSPLDKERHVCSSRRSEPDDFGRGTSSSSSIDGNTGVKLACGIIARSSGLFQNSKRFCDCDGVSLWDERDKPLAGHGRNES</sequence>
<dbReference type="SUPFAM" id="SSF55008">
    <property type="entry name" value="HMA, heavy metal-associated domain"/>
    <property type="match status" value="1"/>
</dbReference>
<dbReference type="PANTHER" id="PTHR10003">
    <property type="entry name" value="SUPEROXIDE DISMUTASE CU-ZN -RELATED"/>
    <property type="match status" value="1"/>
</dbReference>
<dbReference type="OrthoDB" id="666972at2759"/>
<accession>A0A7R8CFZ0</accession>
<feature type="region of interest" description="Disordered" evidence="1">
    <location>
        <begin position="132"/>
        <end position="172"/>
    </location>
</feature>
<dbReference type="AlphaFoldDB" id="A0A7R8CFZ0"/>
<reference evidence="3" key="1">
    <citation type="submission" date="2021-02" db="EMBL/GenBank/DDBJ databases">
        <authorList>
            <person name="Bekaert M."/>
        </authorList>
    </citation>
    <scope>NUCLEOTIDE SEQUENCE</scope>
    <source>
        <strain evidence="3">IoA-00</strain>
    </source>
</reference>
<evidence type="ECO:0000313" key="3">
    <source>
        <dbReference type="EMBL" id="CAF2810997.1"/>
    </source>
</evidence>
<name>A0A7R8CFZ0_LEPSM</name>
<evidence type="ECO:0000313" key="4">
    <source>
        <dbReference type="Proteomes" id="UP000675881"/>
    </source>
</evidence>
<dbReference type="InterPro" id="IPR036423">
    <property type="entry name" value="SOD-like_Cu/Zn_dom_sf"/>
</dbReference>
<evidence type="ECO:0000256" key="1">
    <source>
        <dbReference type="SAM" id="MobiDB-lite"/>
    </source>
</evidence>
<dbReference type="Gene3D" id="3.30.70.100">
    <property type="match status" value="1"/>
</dbReference>
<dbReference type="InterPro" id="IPR036163">
    <property type="entry name" value="HMA_dom_sf"/>
</dbReference>
<dbReference type="Proteomes" id="UP000675881">
    <property type="component" value="Chromosome 11"/>
</dbReference>
<dbReference type="InterPro" id="IPR024134">
    <property type="entry name" value="SOD_Cu/Zn_/chaperone"/>
</dbReference>
<dbReference type="GO" id="GO:0005507">
    <property type="term" value="F:copper ion binding"/>
    <property type="evidence" value="ECO:0007669"/>
    <property type="project" value="InterPro"/>
</dbReference>
<gene>
    <name evidence="3" type="ORF">LSAA_3145</name>
</gene>
<proteinExistence type="predicted"/>
<dbReference type="InterPro" id="IPR001424">
    <property type="entry name" value="SOD_Cu_Zn_dom"/>
</dbReference>
<dbReference type="SUPFAM" id="SSF49329">
    <property type="entry name" value="Cu,Zn superoxide dismutase-like"/>
    <property type="match status" value="1"/>
</dbReference>